<dbReference type="OrthoDB" id="3034575at2"/>
<gene>
    <name evidence="1" type="ORF">XpruCFBP8353_21620</name>
    <name evidence="2" type="ORF">XpruCFBP8354_21480</name>
</gene>
<dbReference type="Proteomes" id="UP000233748">
    <property type="component" value="Unassembled WGS sequence"/>
</dbReference>
<evidence type="ECO:0000313" key="3">
    <source>
        <dbReference type="Proteomes" id="UP000233720"/>
    </source>
</evidence>
<accession>A0A2N3RE66</accession>
<reference evidence="3 4" key="1">
    <citation type="submission" date="2017-11" db="EMBL/GenBank/DDBJ databases">
        <title>Xanthomonas prunicola sp. nov., a novel pathogen that affects nectarine (Prunus persica var. nectarine) trees.</title>
        <authorList>
            <person name="Lopez M."/>
            <person name="Lopez-Soriano P."/>
            <person name="Garita-Cambronero J."/>
            <person name="Beltran C."/>
            <person name="Taghouti G."/>
            <person name="Portier P."/>
            <person name="Cubero J."/>
            <person name="Fischer-Le Saux M."/>
            <person name="Marco-Noales E."/>
        </authorList>
    </citation>
    <scope>NUCLEOTIDE SEQUENCE [LARGE SCALE GENOMIC DNA]</scope>
    <source>
        <strain evidence="1 3">CFBP8353</strain>
        <strain evidence="2 4">CFBP8354</strain>
    </source>
</reference>
<dbReference type="EMBL" id="PHKW01000014">
    <property type="protein sequence ID" value="PKV15040.1"/>
    <property type="molecule type" value="Genomic_DNA"/>
</dbReference>
<dbReference type="RefSeq" id="WP_101365064.1">
    <property type="nucleotide sequence ID" value="NZ_PHKV01000015.1"/>
</dbReference>
<keyword evidence="4" id="KW-1185">Reference proteome</keyword>
<dbReference type="AlphaFoldDB" id="A0A2N3RE66"/>
<dbReference type="Proteomes" id="UP000233720">
    <property type="component" value="Unassembled WGS sequence"/>
</dbReference>
<organism evidence="1 3">
    <name type="scientific">Xanthomonas prunicola</name>
    <dbReference type="NCBI Taxonomy" id="2053930"/>
    <lineage>
        <taxon>Bacteria</taxon>
        <taxon>Pseudomonadati</taxon>
        <taxon>Pseudomonadota</taxon>
        <taxon>Gammaproteobacteria</taxon>
        <taxon>Lysobacterales</taxon>
        <taxon>Lysobacteraceae</taxon>
        <taxon>Xanthomonas</taxon>
    </lineage>
</organism>
<evidence type="ECO:0008006" key="5">
    <source>
        <dbReference type="Google" id="ProtNLM"/>
    </source>
</evidence>
<name>A0A2N3RE66_9XANT</name>
<dbReference type="EMBL" id="PHKV01000015">
    <property type="protein sequence ID" value="PKV10790.1"/>
    <property type="molecule type" value="Genomic_DNA"/>
</dbReference>
<evidence type="ECO:0000313" key="1">
    <source>
        <dbReference type="EMBL" id="PKV10790.1"/>
    </source>
</evidence>
<protein>
    <recommendedName>
        <fullName evidence="5">BstEII</fullName>
    </recommendedName>
</protein>
<sequence length="299" mass="33643">MNNAIPELASYSDPHKIITPIDLAMRFPEVLENSIGRYHSDIHLFRDLVNESISSDDLLKKIRAGGYDAKQRMTLLKIFRRCVCPIVDTEMAKKLRVPTDTLISNYGEYFKNIDVVKRQFNSFTPSEEAALAALVGEYDTRGQSGYILTGLFFDWFNGYYAGKFTIRGPRGAGRDIELRTVYDTYEGDFPCDFIIEDMNGEICAVGFARYDATRGGAQSDDRTGGNADKVSKAKAFCLEYGYRFRIVFLADGPGLAHNDTWQEACRLDNSWSGAVRVTTLKTAPERITQDWLLGLDTPV</sequence>
<proteinExistence type="predicted"/>
<comment type="caution">
    <text evidence="1">The sequence shown here is derived from an EMBL/GenBank/DDBJ whole genome shotgun (WGS) entry which is preliminary data.</text>
</comment>
<evidence type="ECO:0000313" key="2">
    <source>
        <dbReference type="EMBL" id="PKV15040.1"/>
    </source>
</evidence>
<evidence type="ECO:0000313" key="4">
    <source>
        <dbReference type="Proteomes" id="UP000233748"/>
    </source>
</evidence>